<evidence type="ECO:0000313" key="2">
    <source>
        <dbReference type="EMBL" id="SHF00295.1"/>
    </source>
</evidence>
<evidence type="ECO:0000313" key="3">
    <source>
        <dbReference type="Proteomes" id="UP000184368"/>
    </source>
</evidence>
<name>A0A1M4Y3L5_9BACT</name>
<keyword evidence="1" id="KW-0812">Transmembrane</keyword>
<accession>A0A1M4Y3L5</accession>
<protein>
    <submittedName>
        <fullName evidence="2">Uncharacterized protein</fullName>
    </submittedName>
</protein>
<feature type="transmembrane region" description="Helical" evidence="1">
    <location>
        <begin position="18"/>
        <end position="38"/>
    </location>
</feature>
<keyword evidence="3" id="KW-1185">Reference proteome</keyword>
<dbReference type="Pfam" id="PF25589">
    <property type="entry name" value="DUF7935"/>
    <property type="match status" value="1"/>
</dbReference>
<keyword evidence="1" id="KW-1133">Transmembrane helix</keyword>
<reference evidence="2 3" key="1">
    <citation type="submission" date="2016-11" db="EMBL/GenBank/DDBJ databases">
        <authorList>
            <person name="Jaros S."/>
            <person name="Januszkiewicz K."/>
            <person name="Wedrychowicz H."/>
        </authorList>
    </citation>
    <scope>NUCLEOTIDE SEQUENCE [LARGE SCALE GENOMIC DNA]</scope>
    <source>
        <strain evidence="2 3">DSM 26897</strain>
    </source>
</reference>
<dbReference type="EMBL" id="FQUO01000004">
    <property type="protein sequence ID" value="SHF00295.1"/>
    <property type="molecule type" value="Genomic_DNA"/>
</dbReference>
<sequence length="182" mass="20041">MFGKLTFASLIQDMDTPIIAILIAVVALVISLTAFLTARKAAAKPAPVPTEKYDATPLQLQAYERLVLLAERISLPNLVSRLNIPGASAPEMQAVLLDNIRQEYEYNASQQVYVSAAAWDAIRNLRDQNMLIINQIASILPADARGSDLSKQVLEVVMAQQEKALHTIVLDALNFEAKKLMR</sequence>
<keyword evidence="1" id="KW-0472">Membrane</keyword>
<proteinExistence type="predicted"/>
<evidence type="ECO:0000256" key="1">
    <source>
        <dbReference type="SAM" id="Phobius"/>
    </source>
</evidence>
<organism evidence="2 3">
    <name type="scientific">Cnuella takakiae</name>
    <dbReference type="NCBI Taxonomy" id="1302690"/>
    <lineage>
        <taxon>Bacteria</taxon>
        <taxon>Pseudomonadati</taxon>
        <taxon>Bacteroidota</taxon>
        <taxon>Chitinophagia</taxon>
        <taxon>Chitinophagales</taxon>
        <taxon>Chitinophagaceae</taxon>
        <taxon>Cnuella</taxon>
    </lineage>
</organism>
<gene>
    <name evidence="2" type="ORF">SAMN05444008_104140</name>
</gene>
<dbReference type="STRING" id="1302690.BUE76_14880"/>
<dbReference type="InterPro" id="IPR057695">
    <property type="entry name" value="DUF7935"/>
</dbReference>
<dbReference type="Proteomes" id="UP000184368">
    <property type="component" value="Unassembled WGS sequence"/>
</dbReference>
<dbReference type="AlphaFoldDB" id="A0A1M4Y3L5"/>